<dbReference type="GO" id="GO:0009055">
    <property type="term" value="F:electron transfer activity"/>
    <property type="evidence" value="ECO:0007669"/>
    <property type="project" value="InterPro"/>
</dbReference>
<dbReference type="InterPro" id="IPR012127">
    <property type="entry name" value="Cyt_c_prime"/>
</dbReference>
<dbReference type="InterPro" id="IPR002321">
    <property type="entry name" value="Cyt_c_II"/>
</dbReference>
<dbReference type="Pfam" id="PF01322">
    <property type="entry name" value="Cytochrom_C_2"/>
    <property type="match status" value="1"/>
</dbReference>
<keyword evidence="8" id="KW-0732">Signal</keyword>
<dbReference type="GO" id="GO:0005506">
    <property type="term" value="F:iron ion binding"/>
    <property type="evidence" value="ECO:0007669"/>
    <property type="project" value="InterPro"/>
</dbReference>
<feature type="binding site" description="covalent" evidence="7">
    <location>
        <position position="143"/>
    </location>
    <ligand>
        <name>heme c</name>
        <dbReference type="ChEBI" id="CHEBI:61717"/>
    </ligand>
</feature>
<dbReference type="GO" id="GO:0042597">
    <property type="term" value="C:periplasmic space"/>
    <property type="evidence" value="ECO:0007669"/>
    <property type="project" value="InterPro"/>
</dbReference>
<evidence type="ECO:0000256" key="5">
    <source>
        <dbReference type="ARBA" id="ARBA00023004"/>
    </source>
</evidence>
<dbReference type="PROSITE" id="PS51009">
    <property type="entry name" value="CYTCII"/>
    <property type="match status" value="1"/>
</dbReference>
<dbReference type="GO" id="GO:0022900">
    <property type="term" value="P:electron transport chain"/>
    <property type="evidence" value="ECO:0007669"/>
    <property type="project" value="InterPro"/>
</dbReference>
<dbReference type="OrthoDB" id="5520910at2"/>
<accession>A0A2T4IEE3</accession>
<name>A0A2T4IEE3_9RHOO</name>
<feature type="chain" id="PRO_5015474937" evidence="8">
    <location>
        <begin position="21"/>
        <end position="149"/>
    </location>
</feature>
<dbReference type="GO" id="GO:0020037">
    <property type="term" value="F:heme binding"/>
    <property type="evidence" value="ECO:0007669"/>
    <property type="project" value="InterPro"/>
</dbReference>
<dbReference type="InterPro" id="IPR010980">
    <property type="entry name" value="Cyt_c/b562"/>
</dbReference>
<keyword evidence="10" id="KW-1185">Reference proteome</keyword>
<reference evidence="9 10" key="2">
    <citation type="submission" date="2018-04" db="EMBL/GenBank/DDBJ databases">
        <title>Thauera lacus sp. nov., isolated from an saline lake in Inner Mongolia, China.</title>
        <authorList>
            <person name="Liang Q.-Y."/>
        </authorList>
    </citation>
    <scope>NUCLEOTIDE SEQUENCE [LARGE SCALE GENOMIC DNA]</scope>
    <source>
        <strain evidence="9 10">D20</strain>
    </source>
</reference>
<evidence type="ECO:0000256" key="6">
    <source>
        <dbReference type="PIRSR" id="PIRSR000027-1"/>
    </source>
</evidence>
<dbReference type="EMBL" id="PZKC01000008">
    <property type="protein sequence ID" value="PTD96145.1"/>
    <property type="molecule type" value="Genomic_DNA"/>
</dbReference>
<feature type="binding site" description="axial binding residue" evidence="6">
    <location>
        <position position="144"/>
    </location>
    <ligand>
        <name>heme c</name>
        <dbReference type="ChEBI" id="CHEBI:61717"/>
    </ligand>
    <ligandPart>
        <name>Fe</name>
        <dbReference type="ChEBI" id="CHEBI:18248"/>
    </ligandPart>
</feature>
<evidence type="ECO:0000256" key="1">
    <source>
        <dbReference type="ARBA" id="ARBA00022448"/>
    </source>
</evidence>
<keyword evidence="5 6" id="KW-0408">Iron</keyword>
<evidence type="ECO:0000256" key="2">
    <source>
        <dbReference type="ARBA" id="ARBA00022617"/>
    </source>
</evidence>
<dbReference type="PIRSF" id="PIRSF000027">
    <property type="entry name" value="Cytc_c_prime"/>
    <property type="match status" value="1"/>
</dbReference>
<evidence type="ECO:0000313" key="9">
    <source>
        <dbReference type="EMBL" id="PTD96145.1"/>
    </source>
</evidence>
<protein>
    <submittedName>
        <fullName evidence="9">Cytochrome C</fullName>
    </submittedName>
</protein>
<dbReference type="RefSeq" id="WP_107493805.1">
    <property type="nucleotide sequence ID" value="NZ_PZKC01000008.1"/>
</dbReference>
<keyword evidence="2 7" id="KW-0349">Heme</keyword>
<comment type="PTM">
    <text evidence="7">Binds 1 heme group per subunit.</text>
</comment>
<evidence type="ECO:0000256" key="3">
    <source>
        <dbReference type="ARBA" id="ARBA00022723"/>
    </source>
</evidence>
<keyword evidence="3 6" id="KW-0479">Metal-binding</keyword>
<feature type="signal peptide" evidence="8">
    <location>
        <begin position="1"/>
        <end position="20"/>
    </location>
</feature>
<evidence type="ECO:0000256" key="8">
    <source>
        <dbReference type="SAM" id="SignalP"/>
    </source>
</evidence>
<organism evidence="9 10">
    <name type="scientific">Pseudothauera lacus</name>
    <dbReference type="NCBI Taxonomy" id="2136175"/>
    <lineage>
        <taxon>Bacteria</taxon>
        <taxon>Pseudomonadati</taxon>
        <taxon>Pseudomonadota</taxon>
        <taxon>Betaproteobacteria</taxon>
        <taxon>Rhodocyclales</taxon>
        <taxon>Zoogloeaceae</taxon>
        <taxon>Pseudothauera</taxon>
    </lineage>
</organism>
<sequence>MPRLRTLAPLLLIAGLTACSGTIEDTGPGQPVKTRQDAFKAMLRVFEPMGVMLRDEVYQAEPFAAMAERFDDLRDTPWAHFGPGTDYRPSKAKSAVWSREDDFARERERFIAASAALREAALSHDEGRIRPAYQAVYDSCRDCHRDFRK</sequence>
<keyword evidence="1" id="KW-0813">Transport</keyword>
<dbReference type="Gene3D" id="1.20.120.10">
    <property type="entry name" value="Cytochrome c/b562"/>
    <property type="match status" value="1"/>
</dbReference>
<evidence type="ECO:0000256" key="4">
    <source>
        <dbReference type="ARBA" id="ARBA00022982"/>
    </source>
</evidence>
<dbReference type="AlphaFoldDB" id="A0A2T4IEE3"/>
<proteinExistence type="predicted"/>
<evidence type="ECO:0000313" key="10">
    <source>
        <dbReference type="Proteomes" id="UP000241193"/>
    </source>
</evidence>
<reference evidence="9 10" key="1">
    <citation type="submission" date="2018-03" db="EMBL/GenBank/DDBJ databases">
        <authorList>
            <person name="Keele B.F."/>
        </authorList>
    </citation>
    <scope>NUCLEOTIDE SEQUENCE [LARGE SCALE GENOMIC DNA]</scope>
    <source>
        <strain evidence="9 10">D20</strain>
    </source>
</reference>
<keyword evidence="4" id="KW-0249">Electron transport</keyword>
<dbReference type="Proteomes" id="UP000241193">
    <property type="component" value="Unassembled WGS sequence"/>
</dbReference>
<evidence type="ECO:0000256" key="7">
    <source>
        <dbReference type="PIRSR" id="PIRSR000027-2"/>
    </source>
</evidence>
<comment type="caution">
    <text evidence="9">The sequence shown here is derived from an EMBL/GenBank/DDBJ whole genome shotgun (WGS) entry which is preliminary data.</text>
</comment>
<dbReference type="PROSITE" id="PS51257">
    <property type="entry name" value="PROKAR_LIPOPROTEIN"/>
    <property type="match status" value="1"/>
</dbReference>
<feature type="binding site" description="covalent" evidence="7">
    <location>
        <position position="140"/>
    </location>
    <ligand>
        <name>heme c</name>
        <dbReference type="ChEBI" id="CHEBI:61717"/>
    </ligand>
</feature>
<gene>
    <name evidence="9" type="ORF">C8261_11255</name>
</gene>
<dbReference type="SUPFAM" id="SSF47175">
    <property type="entry name" value="Cytochromes"/>
    <property type="match status" value="1"/>
</dbReference>